<gene>
    <name evidence="3" type="ORF">BG011_001469</name>
</gene>
<feature type="region of interest" description="Disordered" evidence="2">
    <location>
        <begin position="226"/>
        <end position="255"/>
    </location>
</feature>
<feature type="compositionally biased region" description="Low complexity" evidence="2">
    <location>
        <begin position="110"/>
        <end position="120"/>
    </location>
</feature>
<proteinExistence type="predicted"/>
<keyword evidence="1" id="KW-0175">Coiled coil</keyword>
<sequence>MPNQRPLSSNPINTTKNHVTSEPTDTGTERPETRAMAREPLPFQYPDSTSPGAEHDTAIVKMIDEGHSWADIETVAGENAFDRYYNSLDPDLGQFWTRETITRLNKVVEEQQSTTATTETPPRSLSRGIRDGNVNSLPWEKIAAALDSRASICRKIWTMFGDGRPLSATELALVIAEKEEKEKKKKEEQARIEAKEREMARVAQEERKRTRIATKAANMARLGENVALDHRKRKRPRVRASASSSSSSSSSRKALGLDIPATSFCDRNHNSHPTMLSPPPSASSSPMDQHFERHLINDSGNSSFSSTSTRASLGHIFNSDPSLQCDYQGTRQERARRLVRLQRHKDNAKLLAKAVQQKRHQEELYHRAVQGLLNARKILSPEHKWRLQAVASTGLHTHPSLITPDQLTRYNSSTTSPLPLVIHDSSAEQNSVLNTTSTESAVIELTEGTSMGRDMDMDMDMSVDVEEPVAPEPSQSVLFPQHKPTGLVPLPNTNPYYDVLTWTAEDISKTWQSWGQMGDNW</sequence>
<comment type="caution">
    <text evidence="3">The sequence shown here is derived from an EMBL/GenBank/DDBJ whole genome shotgun (WGS) entry which is preliminary data.</text>
</comment>
<evidence type="ECO:0000256" key="1">
    <source>
        <dbReference type="SAM" id="Coils"/>
    </source>
</evidence>
<feature type="region of interest" description="Disordered" evidence="2">
    <location>
        <begin position="108"/>
        <end position="131"/>
    </location>
</feature>
<dbReference type="EMBL" id="JAAAJA010001391">
    <property type="protein sequence ID" value="KAG0247444.1"/>
    <property type="molecule type" value="Genomic_DNA"/>
</dbReference>
<accession>A0A9P6PLD9</accession>
<name>A0A9P6PLD9_9FUNG</name>
<evidence type="ECO:0000256" key="2">
    <source>
        <dbReference type="SAM" id="MobiDB-lite"/>
    </source>
</evidence>
<feature type="compositionally biased region" description="Basic and acidic residues" evidence="2">
    <location>
        <begin position="27"/>
        <end position="37"/>
    </location>
</feature>
<dbReference type="Proteomes" id="UP000726737">
    <property type="component" value="Unassembled WGS sequence"/>
</dbReference>
<dbReference type="AlphaFoldDB" id="A0A9P6PLD9"/>
<feature type="coiled-coil region" evidence="1">
    <location>
        <begin position="171"/>
        <end position="205"/>
    </location>
</feature>
<feature type="non-terminal residue" evidence="3">
    <location>
        <position position="521"/>
    </location>
</feature>
<evidence type="ECO:0000313" key="4">
    <source>
        <dbReference type="Proteomes" id="UP000726737"/>
    </source>
</evidence>
<feature type="region of interest" description="Disordered" evidence="2">
    <location>
        <begin position="267"/>
        <end position="288"/>
    </location>
</feature>
<protein>
    <submittedName>
        <fullName evidence="3">Uncharacterized protein</fullName>
    </submittedName>
</protein>
<dbReference type="OrthoDB" id="2410561at2759"/>
<feature type="compositionally biased region" description="Low complexity" evidence="2">
    <location>
        <begin position="239"/>
        <end position="254"/>
    </location>
</feature>
<feature type="compositionally biased region" description="Polar residues" evidence="2">
    <location>
        <begin position="1"/>
        <end position="26"/>
    </location>
</feature>
<feature type="region of interest" description="Disordered" evidence="2">
    <location>
        <begin position="1"/>
        <end position="54"/>
    </location>
</feature>
<organism evidence="3 4">
    <name type="scientific">Mortierella polycephala</name>
    <dbReference type="NCBI Taxonomy" id="41804"/>
    <lineage>
        <taxon>Eukaryota</taxon>
        <taxon>Fungi</taxon>
        <taxon>Fungi incertae sedis</taxon>
        <taxon>Mucoromycota</taxon>
        <taxon>Mortierellomycotina</taxon>
        <taxon>Mortierellomycetes</taxon>
        <taxon>Mortierellales</taxon>
        <taxon>Mortierellaceae</taxon>
        <taxon>Mortierella</taxon>
    </lineage>
</organism>
<keyword evidence="4" id="KW-1185">Reference proteome</keyword>
<reference evidence="3" key="1">
    <citation type="journal article" date="2020" name="Fungal Divers.">
        <title>Resolving the Mortierellaceae phylogeny through synthesis of multi-gene phylogenetics and phylogenomics.</title>
        <authorList>
            <person name="Vandepol N."/>
            <person name="Liber J."/>
            <person name="Desiro A."/>
            <person name="Na H."/>
            <person name="Kennedy M."/>
            <person name="Barry K."/>
            <person name="Grigoriev I.V."/>
            <person name="Miller A.N."/>
            <person name="O'Donnell K."/>
            <person name="Stajich J.E."/>
            <person name="Bonito G."/>
        </authorList>
    </citation>
    <scope>NUCLEOTIDE SEQUENCE</scope>
    <source>
        <strain evidence="3">KOD948</strain>
    </source>
</reference>
<evidence type="ECO:0000313" key="3">
    <source>
        <dbReference type="EMBL" id="KAG0247444.1"/>
    </source>
</evidence>